<reference evidence="1" key="1">
    <citation type="submission" date="2021-03" db="EMBL/GenBank/DDBJ databases">
        <authorList>
            <consortium name="DOE Joint Genome Institute"/>
            <person name="Ahrendt S."/>
            <person name="Looney B.P."/>
            <person name="Miyauchi S."/>
            <person name="Morin E."/>
            <person name="Drula E."/>
            <person name="Courty P.E."/>
            <person name="Chicoki N."/>
            <person name="Fauchery L."/>
            <person name="Kohler A."/>
            <person name="Kuo A."/>
            <person name="Labutti K."/>
            <person name="Pangilinan J."/>
            <person name="Lipzen A."/>
            <person name="Riley R."/>
            <person name="Andreopoulos W."/>
            <person name="He G."/>
            <person name="Johnson J."/>
            <person name="Barry K.W."/>
            <person name="Grigoriev I.V."/>
            <person name="Nagy L."/>
            <person name="Hibbett D."/>
            <person name="Henrissat B."/>
            <person name="Matheny P.B."/>
            <person name="Labbe J."/>
            <person name="Martin F."/>
        </authorList>
    </citation>
    <scope>NUCLEOTIDE SEQUENCE</scope>
    <source>
        <strain evidence="1">HHB10654</strain>
    </source>
</reference>
<keyword evidence="2" id="KW-1185">Reference proteome</keyword>
<protein>
    <submittedName>
        <fullName evidence="1">Uncharacterized protein</fullName>
    </submittedName>
</protein>
<accession>A0ACB8SKI8</accession>
<dbReference type="Proteomes" id="UP000814140">
    <property type="component" value="Unassembled WGS sequence"/>
</dbReference>
<proteinExistence type="predicted"/>
<gene>
    <name evidence="1" type="ORF">BV25DRAFT_1831871</name>
</gene>
<evidence type="ECO:0000313" key="1">
    <source>
        <dbReference type="EMBL" id="KAI0056778.1"/>
    </source>
</evidence>
<dbReference type="EMBL" id="MU277258">
    <property type="protein sequence ID" value="KAI0056778.1"/>
    <property type="molecule type" value="Genomic_DNA"/>
</dbReference>
<reference evidence="1" key="2">
    <citation type="journal article" date="2022" name="New Phytol.">
        <title>Evolutionary transition to the ectomycorrhizal habit in the genomes of a hyperdiverse lineage of mushroom-forming fungi.</title>
        <authorList>
            <person name="Looney B."/>
            <person name="Miyauchi S."/>
            <person name="Morin E."/>
            <person name="Drula E."/>
            <person name="Courty P.E."/>
            <person name="Kohler A."/>
            <person name="Kuo A."/>
            <person name="LaButti K."/>
            <person name="Pangilinan J."/>
            <person name="Lipzen A."/>
            <person name="Riley R."/>
            <person name="Andreopoulos W."/>
            <person name="He G."/>
            <person name="Johnson J."/>
            <person name="Nolan M."/>
            <person name="Tritt A."/>
            <person name="Barry K.W."/>
            <person name="Grigoriev I.V."/>
            <person name="Nagy L.G."/>
            <person name="Hibbett D."/>
            <person name="Henrissat B."/>
            <person name="Matheny P.B."/>
            <person name="Labbe J."/>
            <person name="Martin F.M."/>
        </authorList>
    </citation>
    <scope>NUCLEOTIDE SEQUENCE</scope>
    <source>
        <strain evidence="1">HHB10654</strain>
    </source>
</reference>
<evidence type="ECO:0000313" key="2">
    <source>
        <dbReference type="Proteomes" id="UP000814140"/>
    </source>
</evidence>
<comment type="caution">
    <text evidence="1">The sequence shown here is derived from an EMBL/GenBank/DDBJ whole genome shotgun (WGS) entry which is preliminary data.</text>
</comment>
<organism evidence="1 2">
    <name type="scientific">Artomyces pyxidatus</name>
    <dbReference type="NCBI Taxonomy" id="48021"/>
    <lineage>
        <taxon>Eukaryota</taxon>
        <taxon>Fungi</taxon>
        <taxon>Dikarya</taxon>
        <taxon>Basidiomycota</taxon>
        <taxon>Agaricomycotina</taxon>
        <taxon>Agaricomycetes</taxon>
        <taxon>Russulales</taxon>
        <taxon>Auriscalpiaceae</taxon>
        <taxon>Artomyces</taxon>
    </lineage>
</organism>
<name>A0ACB8SKI8_9AGAM</name>
<sequence>MASPVPSSTTESTSVSQPFGTSQSREDNPTSPEPLPLAMTLPPEGVRDATEHGVKDKGLTGTPVKGGPDSHERPPQSFEGRLKSHLPTPQSPTNISPYVNGTSGSPIPHPPHVTTHSGTPSSSLPRRIPFDTNAASTSTVRGQMVTPDSSPMAARKWTLPEHPTTPTRPKRKTPPKTPPPPTSNGKFVVNPETPIRAAFAFDSQTAAPDSPSSAQLSSPFAPRASASDYNPSILNTSTSSPPAAVTASPKPNAEPTPEPAPVVEADAPTRPPGGEIERIRMERARALASQQQENEARRPEYLRRTTKRPLETETGFGIAESPMKGRRIELWGIQETSEESFEERLMAGGYGGYGSTGPAALERPRTPTPTPSTSKALEWANLKTPGKPGSLKGNEGEDGTEKDLSELDERELRKRKRLEAFRRDRPSADSTRPKAMLHPVEVEGKGRVLLDIGAEEVPDLLEGIADGQSTRGKKRGGRRKKRGGLPAFPARGKAKARVDQKEEGVPEGGVLNWPDEEFPWSVRTHERREQEKLEEAERMQWIERFLEAESEEESEEEEEDGDVVPMQLDSGTPNYPRGRGKMVPLKDYSSGQKKRVLFPSDPADARAALLSKKSVRALAAKRQFRVELGGHDDDDELLCICRGRDDGRELVQCDDCRTWYHLECIGITIADLGREEDPWYCENCVVETEADAPASEPTFAQAEEEPAPRRPHDPLFYQGSSQESPDATWTTPARPPPPTTPTRTGRTADPSTRSSYAETSASRHGPSTPQSSAQHVRVFTTTPGSYDNIFGRGHDSPFDPTSTPSRGITLGGGAFVTPKGGSGMWAAARNGGPGPFATPTPGGKYAPPRYTQQGGLPRHALSPYDESSSVAPSSSPYRAVPPYDDTPVDRSVARPVHPAKRSMESPLMGRGMAQRYHRMGADESPLVRGKGKERQGGGR</sequence>